<dbReference type="PRINTS" id="PR00411">
    <property type="entry name" value="PNDRDTASEI"/>
</dbReference>
<evidence type="ECO:0000313" key="2">
    <source>
        <dbReference type="EMBL" id="GJE88851.1"/>
    </source>
</evidence>
<evidence type="ECO:0000313" key="3">
    <source>
        <dbReference type="Proteomes" id="UP000703269"/>
    </source>
</evidence>
<sequence length="425" mass="45309">MAHKAPLTRTVAVLGGSYGGHGAATTLAHNLPENWRVVVIDRNSHMNHLYVFPRYSVVPGHDHKAFIPYTGLFNTRDASGTPIPPQNPRHAVVHASVLAIAEHTLTLSRAAPEAGVPEPTLTFDYLVYAAGSHQPAPIDLWGARNLAGAACDGTQPAGVRWMQAAQARVRAAPSVLVVGGGALGIQYATDIASAYPEKRVTILHSRAQLLPKFDAQMHERIVTRMAELKIDVILGERLDLSTVPPSALTDSGEHVLRTLSGREIRAGLVLLCTGQRPNTELLSTLAPDAILPDGQVRITPTMQVAASSGEGAGYDGLRVLHPHIFVIGDAADAFGECKLGHCASSQGKVAANNILKLVRRQEGSTEEEPLDTYTPGPPGIKLSLGLGYGLFLRGSNGGAIDEMLNPPEDWNAAYMWRVFGHAGVH</sequence>
<dbReference type="InterPro" id="IPR023753">
    <property type="entry name" value="FAD/NAD-binding_dom"/>
</dbReference>
<accession>A0A9P3G5W6</accession>
<dbReference type="OrthoDB" id="202203at2759"/>
<dbReference type="GO" id="GO:0004174">
    <property type="term" value="F:electron-transferring-flavoprotein dehydrogenase activity"/>
    <property type="evidence" value="ECO:0007669"/>
    <property type="project" value="TreeGrafter"/>
</dbReference>
<organism evidence="2 3">
    <name type="scientific">Phanerochaete sordida</name>
    <dbReference type="NCBI Taxonomy" id="48140"/>
    <lineage>
        <taxon>Eukaryota</taxon>
        <taxon>Fungi</taxon>
        <taxon>Dikarya</taxon>
        <taxon>Basidiomycota</taxon>
        <taxon>Agaricomycotina</taxon>
        <taxon>Agaricomycetes</taxon>
        <taxon>Polyporales</taxon>
        <taxon>Phanerochaetaceae</taxon>
        <taxon>Phanerochaete</taxon>
    </lineage>
</organism>
<keyword evidence="3" id="KW-1185">Reference proteome</keyword>
<feature type="domain" description="FAD/NAD(P)-binding" evidence="1">
    <location>
        <begin position="10"/>
        <end position="347"/>
    </location>
</feature>
<dbReference type="GO" id="GO:0050660">
    <property type="term" value="F:flavin adenine dinucleotide binding"/>
    <property type="evidence" value="ECO:0007669"/>
    <property type="project" value="TreeGrafter"/>
</dbReference>
<dbReference type="PANTHER" id="PTHR43735">
    <property type="entry name" value="APOPTOSIS-INDUCING FACTOR 1"/>
    <property type="match status" value="1"/>
</dbReference>
<dbReference type="GO" id="GO:0005737">
    <property type="term" value="C:cytoplasm"/>
    <property type="evidence" value="ECO:0007669"/>
    <property type="project" value="TreeGrafter"/>
</dbReference>
<name>A0A9P3G5W6_9APHY</name>
<dbReference type="PRINTS" id="PR00368">
    <property type="entry name" value="FADPNR"/>
</dbReference>
<protein>
    <submittedName>
        <fullName evidence="2">NADH dehydrogenase</fullName>
    </submittedName>
</protein>
<dbReference type="Gene3D" id="3.50.50.100">
    <property type="match status" value="1"/>
</dbReference>
<dbReference type="EMBL" id="BPQB01000010">
    <property type="protein sequence ID" value="GJE88851.1"/>
    <property type="molecule type" value="Genomic_DNA"/>
</dbReference>
<dbReference type="SUPFAM" id="SSF51905">
    <property type="entry name" value="FAD/NAD(P)-binding domain"/>
    <property type="match status" value="1"/>
</dbReference>
<gene>
    <name evidence="2" type="ORF">PsYK624_049380</name>
</gene>
<proteinExistence type="predicted"/>
<dbReference type="PANTHER" id="PTHR43735:SF2">
    <property type="entry name" value="FE-REGULATED PROTEIN 8"/>
    <property type="match status" value="1"/>
</dbReference>
<evidence type="ECO:0000259" key="1">
    <source>
        <dbReference type="Pfam" id="PF07992"/>
    </source>
</evidence>
<dbReference type="AlphaFoldDB" id="A0A9P3G5W6"/>
<comment type="caution">
    <text evidence="2">The sequence shown here is derived from an EMBL/GenBank/DDBJ whole genome shotgun (WGS) entry which is preliminary data.</text>
</comment>
<dbReference type="Proteomes" id="UP000703269">
    <property type="component" value="Unassembled WGS sequence"/>
</dbReference>
<dbReference type="InterPro" id="IPR036188">
    <property type="entry name" value="FAD/NAD-bd_sf"/>
</dbReference>
<dbReference type="Pfam" id="PF07992">
    <property type="entry name" value="Pyr_redox_2"/>
    <property type="match status" value="1"/>
</dbReference>
<reference evidence="2 3" key="1">
    <citation type="submission" date="2021-08" db="EMBL/GenBank/DDBJ databases">
        <title>Draft Genome Sequence of Phanerochaete sordida strain YK-624.</title>
        <authorList>
            <person name="Mori T."/>
            <person name="Dohra H."/>
            <person name="Suzuki T."/>
            <person name="Kawagishi H."/>
            <person name="Hirai H."/>
        </authorList>
    </citation>
    <scope>NUCLEOTIDE SEQUENCE [LARGE SCALE GENOMIC DNA]</scope>
    <source>
        <strain evidence="2 3">YK-624</strain>
    </source>
</reference>